<reference evidence="1" key="1">
    <citation type="submission" date="2023-02" db="EMBL/GenBank/DDBJ databases">
        <title>Genome of toxic invasive species Heracleum sosnowskyi carries increased number of genes despite the absence of recent whole-genome duplications.</title>
        <authorList>
            <person name="Schelkunov M."/>
            <person name="Shtratnikova V."/>
            <person name="Makarenko M."/>
            <person name="Klepikova A."/>
            <person name="Omelchenko D."/>
            <person name="Novikova G."/>
            <person name="Obukhova E."/>
            <person name="Bogdanov V."/>
            <person name="Penin A."/>
            <person name="Logacheva M."/>
        </authorList>
    </citation>
    <scope>NUCLEOTIDE SEQUENCE</scope>
    <source>
        <strain evidence="1">Hsosn_3</strain>
        <tissue evidence="1">Leaf</tissue>
    </source>
</reference>
<dbReference type="EMBL" id="JAUIZM010000004">
    <property type="protein sequence ID" value="KAK1387079.1"/>
    <property type="molecule type" value="Genomic_DNA"/>
</dbReference>
<dbReference type="AlphaFoldDB" id="A0AAD8MVY9"/>
<comment type="caution">
    <text evidence="1">The sequence shown here is derived from an EMBL/GenBank/DDBJ whole genome shotgun (WGS) entry which is preliminary data.</text>
</comment>
<sequence>MSQIPDLNLHYESDREEDMDIEDINSYIDSIYGGAAVWEEPTGLAYWGYSQSQVSDVLVDLAVSDASGLFEEFCGTSKAVIENLDSFFITQQDVDDDDNVATCAICLKEMNVGDFAK</sequence>
<reference evidence="1" key="2">
    <citation type="submission" date="2023-05" db="EMBL/GenBank/DDBJ databases">
        <authorList>
            <person name="Schelkunov M.I."/>
        </authorList>
    </citation>
    <scope>NUCLEOTIDE SEQUENCE</scope>
    <source>
        <strain evidence="1">Hsosn_3</strain>
        <tissue evidence="1">Leaf</tissue>
    </source>
</reference>
<dbReference type="Proteomes" id="UP001237642">
    <property type="component" value="Unassembled WGS sequence"/>
</dbReference>
<proteinExistence type="predicted"/>
<evidence type="ECO:0000313" key="2">
    <source>
        <dbReference type="Proteomes" id="UP001237642"/>
    </source>
</evidence>
<organism evidence="1 2">
    <name type="scientific">Heracleum sosnowskyi</name>
    <dbReference type="NCBI Taxonomy" id="360622"/>
    <lineage>
        <taxon>Eukaryota</taxon>
        <taxon>Viridiplantae</taxon>
        <taxon>Streptophyta</taxon>
        <taxon>Embryophyta</taxon>
        <taxon>Tracheophyta</taxon>
        <taxon>Spermatophyta</taxon>
        <taxon>Magnoliopsida</taxon>
        <taxon>eudicotyledons</taxon>
        <taxon>Gunneridae</taxon>
        <taxon>Pentapetalae</taxon>
        <taxon>asterids</taxon>
        <taxon>campanulids</taxon>
        <taxon>Apiales</taxon>
        <taxon>Apiaceae</taxon>
        <taxon>Apioideae</taxon>
        <taxon>apioid superclade</taxon>
        <taxon>Tordylieae</taxon>
        <taxon>Tordyliinae</taxon>
        <taxon>Heracleum</taxon>
    </lineage>
</organism>
<name>A0AAD8MVY9_9APIA</name>
<evidence type="ECO:0000313" key="1">
    <source>
        <dbReference type="EMBL" id="KAK1387079.1"/>
    </source>
</evidence>
<accession>A0AAD8MVY9</accession>
<protein>
    <submittedName>
        <fullName evidence="1">Uncharacterized protein</fullName>
    </submittedName>
</protein>
<gene>
    <name evidence="1" type="ORF">POM88_015257</name>
</gene>
<keyword evidence="2" id="KW-1185">Reference proteome</keyword>